<dbReference type="Pfam" id="PF05130">
    <property type="entry name" value="FlgN"/>
    <property type="match status" value="1"/>
</dbReference>
<dbReference type="EMBL" id="FKBS01000031">
    <property type="protein sequence ID" value="SAI60660.1"/>
    <property type="molecule type" value="Genomic_DNA"/>
</dbReference>
<name>A0A157RRM5_9BORD</name>
<comment type="function">
    <text evidence="1">Required for the efficient initiation of filament assembly.</text>
</comment>
<sequence length="156" mass="16785">MSAALQICIERESALVQAFIEAIDAEARALADRTAHEALQQAAHEKEALAEQLSALSVQRDELLAGLGLPAGHEGTEQAAAQFPELTESWSRLLEHAAVARERNERNGAMISASLRHTQQALEALRQLNEGAGASTTYDAQGRGRRGYGQRSIIAT</sequence>
<proteinExistence type="inferred from homology"/>
<keyword evidence="5" id="KW-0282">Flagellum</keyword>
<keyword evidence="5" id="KW-0966">Cell projection</keyword>
<dbReference type="SUPFAM" id="SSF140566">
    <property type="entry name" value="FlgN-like"/>
    <property type="match status" value="1"/>
</dbReference>
<dbReference type="Proteomes" id="UP000077037">
    <property type="component" value="Unassembled WGS sequence"/>
</dbReference>
<evidence type="ECO:0000256" key="2">
    <source>
        <dbReference type="ARBA" id="ARBA00007703"/>
    </source>
</evidence>
<keyword evidence="3" id="KW-1005">Bacterial flagellum biogenesis</keyword>
<evidence type="ECO:0000256" key="4">
    <source>
        <dbReference type="SAM" id="MobiDB-lite"/>
    </source>
</evidence>
<evidence type="ECO:0000313" key="6">
    <source>
        <dbReference type="Proteomes" id="UP000077037"/>
    </source>
</evidence>
<dbReference type="InterPro" id="IPR036679">
    <property type="entry name" value="FlgN-like_sf"/>
</dbReference>
<accession>A0A157RRM5</accession>
<dbReference type="AlphaFoldDB" id="A0A157RRM5"/>
<reference evidence="5 6" key="1">
    <citation type="submission" date="2016-03" db="EMBL/GenBank/DDBJ databases">
        <authorList>
            <consortium name="Pathogen Informatics"/>
        </authorList>
    </citation>
    <scope>NUCLEOTIDE SEQUENCE [LARGE SCALE GENOMIC DNA]</scope>
    <source>
        <strain evidence="5 6">NCTC13364</strain>
    </source>
</reference>
<comment type="similarity">
    <text evidence="2">Belongs to the FlgN family.</text>
</comment>
<dbReference type="Gene3D" id="1.20.58.300">
    <property type="entry name" value="FlgN-like"/>
    <property type="match status" value="1"/>
</dbReference>
<dbReference type="GO" id="GO:0044780">
    <property type="term" value="P:bacterial-type flagellum assembly"/>
    <property type="evidence" value="ECO:0007669"/>
    <property type="project" value="InterPro"/>
</dbReference>
<evidence type="ECO:0000313" key="5">
    <source>
        <dbReference type="EMBL" id="SAI60660.1"/>
    </source>
</evidence>
<gene>
    <name evidence="5" type="primary">flgN</name>
    <name evidence="5" type="ORF">SAMEA1982600_05465</name>
</gene>
<dbReference type="OrthoDB" id="8641527at2"/>
<evidence type="ECO:0000256" key="3">
    <source>
        <dbReference type="ARBA" id="ARBA00022795"/>
    </source>
</evidence>
<evidence type="ECO:0000256" key="1">
    <source>
        <dbReference type="ARBA" id="ARBA00002397"/>
    </source>
</evidence>
<feature type="region of interest" description="Disordered" evidence="4">
    <location>
        <begin position="135"/>
        <end position="156"/>
    </location>
</feature>
<keyword evidence="5" id="KW-0969">Cilium</keyword>
<dbReference type="InterPro" id="IPR007809">
    <property type="entry name" value="FlgN-like"/>
</dbReference>
<protein>
    <submittedName>
        <fullName evidence="5">Flagellar biosynthesis protein FlgN</fullName>
    </submittedName>
</protein>
<dbReference type="RefSeq" id="WP_066422057.1">
    <property type="nucleotide sequence ID" value="NZ_FKBS01000031.1"/>
</dbReference>
<organism evidence="5 6">
    <name type="scientific">Bordetella ansorpii</name>
    <dbReference type="NCBI Taxonomy" id="288768"/>
    <lineage>
        <taxon>Bacteria</taxon>
        <taxon>Pseudomonadati</taxon>
        <taxon>Pseudomonadota</taxon>
        <taxon>Betaproteobacteria</taxon>
        <taxon>Burkholderiales</taxon>
        <taxon>Alcaligenaceae</taxon>
        <taxon>Bordetella</taxon>
    </lineage>
</organism>